<gene>
    <name evidence="4" type="primary">lytR_1</name>
    <name evidence="4" type="ORF">ERS852471_01575</name>
</gene>
<dbReference type="NCBIfam" id="TIGR00350">
    <property type="entry name" value="lytR_cpsA_psr"/>
    <property type="match status" value="1"/>
</dbReference>
<comment type="similarity">
    <text evidence="1">Belongs to the LytR/CpsA/Psr (LCP) family.</text>
</comment>
<dbReference type="Proteomes" id="UP000095594">
    <property type="component" value="Unassembled WGS sequence"/>
</dbReference>
<feature type="domain" description="Cell envelope-related transcriptional attenuator" evidence="3">
    <location>
        <begin position="88"/>
        <end position="244"/>
    </location>
</feature>
<sequence length="325" mass="36535">MGWVMTKRKRKKKYSIGKKILLGFLSFICILVLVGSIVIINLSSKINTVEIDRSFVTDTGKEPIKEEKDVITIALLGSDYSGTEIGASDATMILSIDTKKNNIKLLSLMRDIYLDLPDGGKQNLNYTLVDGGPELLLKTINYNFNLQVDKFVHVSLHTLPIIIDKLGGVELEITNEELNFINGYIKNIDSENGTITEPLYGSGKQLLNGTQAAAYCRIRYTEGRDYKRTERQRDVLSAIFDKFKNISITEVPGLINDLLPLVSTNMTTSEMLSIAIKALGTGVSNIEQGRFPLDEHHYAEWTDMYHMIIDIDATTEEIHKFIYSK</sequence>
<keyword evidence="2" id="KW-0812">Transmembrane</keyword>
<dbReference type="Gene3D" id="3.40.630.190">
    <property type="entry name" value="LCP protein"/>
    <property type="match status" value="1"/>
</dbReference>
<accession>A0A174F6J2</accession>
<dbReference type="EMBL" id="CYZX01000009">
    <property type="protein sequence ID" value="CUO44426.1"/>
    <property type="molecule type" value="Genomic_DNA"/>
</dbReference>
<reference evidence="4 5" key="1">
    <citation type="submission" date="2015-09" db="EMBL/GenBank/DDBJ databases">
        <authorList>
            <consortium name="Pathogen Informatics"/>
        </authorList>
    </citation>
    <scope>NUCLEOTIDE SEQUENCE [LARGE SCALE GENOMIC DNA]</scope>
    <source>
        <strain evidence="4 5">2789STDY5834856</strain>
    </source>
</reference>
<evidence type="ECO:0000259" key="3">
    <source>
        <dbReference type="Pfam" id="PF03816"/>
    </source>
</evidence>
<feature type="transmembrane region" description="Helical" evidence="2">
    <location>
        <begin position="20"/>
        <end position="42"/>
    </location>
</feature>
<keyword evidence="2" id="KW-0472">Membrane</keyword>
<name>A0A174F6J2_9CLOT</name>
<evidence type="ECO:0000313" key="4">
    <source>
        <dbReference type="EMBL" id="CUO44426.1"/>
    </source>
</evidence>
<organism evidence="4 5">
    <name type="scientific">Clostridium disporicum</name>
    <dbReference type="NCBI Taxonomy" id="84024"/>
    <lineage>
        <taxon>Bacteria</taxon>
        <taxon>Bacillati</taxon>
        <taxon>Bacillota</taxon>
        <taxon>Clostridia</taxon>
        <taxon>Eubacteriales</taxon>
        <taxon>Clostridiaceae</taxon>
        <taxon>Clostridium</taxon>
    </lineage>
</organism>
<dbReference type="PANTHER" id="PTHR33392">
    <property type="entry name" value="POLYISOPRENYL-TEICHOIC ACID--PEPTIDOGLYCAN TEICHOIC ACID TRANSFERASE TAGU"/>
    <property type="match status" value="1"/>
</dbReference>
<evidence type="ECO:0000256" key="1">
    <source>
        <dbReference type="ARBA" id="ARBA00006068"/>
    </source>
</evidence>
<dbReference type="AlphaFoldDB" id="A0A174F6J2"/>
<evidence type="ECO:0000256" key="2">
    <source>
        <dbReference type="SAM" id="Phobius"/>
    </source>
</evidence>
<dbReference type="PANTHER" id="PTHR33392:SF6">
    <property type="entry name" value="POLYISOPRENYL-TEICHOIC ACID--PEPTIDOGLYCAN TEICHOIC ACID TRANSFERASE TAGU"/>
    <property type="match status" value="1"/>
</dbReference>
<keyword evidence="2" id="KW-1133">Transmembrane helix</keyword>
<dbReference type="Pfam" id="PF03816">
    <property type="entry name" value="LytR_cpsA_psr"/>
    <property type="match status" value="1"/>
</dbReference>
<evidence type="ECO:0000313" key="5">
    <source>
        <dbReference type="Proteomes" id="UP000095594"/>
    </source>
</evidence>
<protein>
    <submittedName>
        <fullName evidence="4">Cell envelope-related function transcriptional attenuator</fullName>
    </submittedName>
</protein>
<dbReference type="InterPro" id="IPR004474">
    <property type="entry name" value="LytR_CpsA_psr"/>
</dbReference>
<dbReference type="InterPro" id="IPR050922">
    <property type="entry name" value="LytR/CpsA/Psr_CW_biosynth"/>
</dbReference>
<proteinExistence type="inferred from homology"/>